<dbReference type="RefSeq" id="WP_013009477.1">
    <property type="nucleotide sequence ID" value="NC_013943.1"/>
</dbReference>
<keyword evidence="5" id="KW-0997">Cell inner membrane</keyword>
<dbReference type="KEGG" id="dap:Dacet_0123"/>
<dbReference type="EMBL" id="CP001968">
    <property type="protein sequence ID" value="ADD66929.1"/>
    <property type="molecule type" value="Genomic_DNA"/>
</dbReference>
<comment type="subcellular location">
    <subcellularLocation>
        <location evidence="1">Cell inner membrane</location>
        <topology evidence="1">Single-pass membrane protein</topology>
    </subcellularLocation>
</comment>
<dbReference type="Gene3D" id="1.10.287.470">
    <property type="entry name" value="Helix hairpin bin"/>
    <property type="match status" value="1"/>
</dbReference>
<reference evidence="13 14" key="1">
    <citation type="journal article" date="2010" name="Stand. Genomic Sci.">
        <title>Complete genome sequence of Denitrovibrio acetiphilus type strain (N2460).</title>
        <authorList>
            <person name="Kiss H."/>
            <person name="Lang E."/>
            <person name="Lapidus A."/>
            <person name="Copeland A."/>
            <person name="Nolan M."/>
            <person name="Glavina Del Rio T."/>
            <person name="Chen F."/>
            <person name="Lucas S."/>
            <person name="Tice H."/>
            <person name="Cheng J.F."/>
            <person name="Han C."/>
            <person name="Goodwin L."/>
            <person name="Pitluck S."/>
            <person name="Liolios K."/>
            <person name="Pati A."/>
            <person name="Ivanova N."/>
            <person name="Mavromatis K."/>
            <person name="Chen A."/>
            <person name="Palaniappan K."/>
            <person name="Land M."/>
            <person name="Hauser L."/>
            <person name="Chang Y.J."/>
            <person name="Jeffries C.D."/>
            <person name="Detter J.C."/>
            <person name="Brettin T."/>
            <person name="Spring S."/>
            <person name="Rohde M."/>
            <person name="Goker M."/>
            <person name="Woyke T."/>
            <person name="Bristow J."/>
            <person name="Eisen J.A."/>
            <person name="Markowitz V."/>
            <person name="Hugenholtz P."/>
            <person name="Kyrpides N.C."/>
            <person name="Klenk H.P."/>
        </authorList>
    </citation>
    <scope>NUCLEOTIDE SEQUENCE [LARGE SCALE GENOMIC DNA]</scope>
    <source>
        <strain evidence="14">DSM 12809 / NBRC 114555 / N2460</strain>
    </source>
</reference>
<dbReference type="PRINTS" id="PR01490">
    <property type="entry name" value="RTXTOXIND"/>
</dbReference>
<dbReference type="InterPro" id="IPR006144">
    <property type="entry name" value="Secretion_HlyD_CS"/>
</dbReference>
<dbReference type="PROSITE" id="PS00543">
    <property type="entry name" value="HLYD_FAMILY"/>
    <property type="match status" value="1"/>
</dbReference>
<evidence type="ECO:0000256" key="9">
    <source>
        <dbReference type="SAM" id="Coils"/>
    </source>
</evidence>
<keyword evidence="14" id="KW-1185">Reference proteome</keyword>
<dbReference type="InterPro" id="IPR050739">
    <property type="entry name" value="MFP"/>
</dbReference>
<dbReference type="eggNOG" id="COG0845">
    <property type="taxonomic scope" value="Bacteria"/>
</dbReference>
<keyword evidence="3" id="KW-0813">Transport</keyword>
<name>D4H1V2_DENA2</name>
<dbReference type="InterPro" id="IPR010129">
    <property type="entry name" value="T1SS_HlyD"/>
</dbReference>
<dbReference type="Gene3D" id="2.40.50.100">
    <property type="match status" value="1"/>
</dbReference>
<evidence type="ECO:0000259" key="12">
    <source>
        <dbReference type="Pfam" id="PF26002"/>
    </source>
</evidence>
<keyword evidence="4" id="KW-1003">Cell membrane</keyword>
<evidence type="ECO:0000256" key="5">
    <source>
        <dbReference type="ARBA" id="ARBA00022519"/>
    </source>
</evidence>
<dbReference type="PANTHER" id="PTHR30386">
    <property type="entry name" value="MEMBRANE FUSION SUBUNIT OF EMRAB-TOLC MULTIDRUG EFFLUX PUMP"/>
    <property type="match status" value="1"/>
</dbReference>
<protein>
    <submittedName>
        <fullName evidence="13">Type I secretion membrane fusion protein, HlyD family</fullName>
    </submittedName>
</protein>
<evidence type="ECO:0000256" key="6">
    <source>
        <dbReference type="ARBA" id="ARBA00022692"/>
    </source>
</evidence>
<feature type="coiled-coil region" evidence="9">
    <location>
        <begin position="174"/>
        <end position="208"/>
    </location>
</feature>
<feature type="domain" description="AprE-like beta-barrel" evidence="12">
    <location>
        <begin position="338"/>
        <end position="427"/>
    </location>
</feature>
<evidence type="ECO:0000313" key="13">
    <source>
        <dbReference type="EMBL" id="ADD66929.1"/>
    </source>
</evidence>
<dbReference type="InterPro" id="IPR058781">
    <property type="entry name" value="HH_AprE-like"/>
</dbReference>
<feature type="transmembrane region" description="Helical" evidence="10">
    <location>
        <begin position="39"/>
        <end position="57"/>
    </location>
</feature>
<dbReference type="HOGENOM" id="CLU_023976_8_0_0"/>
<evidence type="ECO:0000259" key="11">
    <source>
        <dbReference type="Pfam" id="PF25994"/>
    </source>
</evidence>
<evidence type="ECO:0000256" key="2">
    <source>
        <dbReference type="ARBA" id="ARBA00009477"/>
    </source>
</evidence>
<keyword evidence="7 10" id="KW-1133">Transmembrane helix</keyword>
<keyword evidence="8 10" id="KW-0472">Membrane</keyword>
<dbReference type="SUPFAM" id="SSF111369">
    <property type="entry name" value="HlyD-like secretion proteins"/>
    <property type="match status" value="1"/>
</dbReference>
<evidence type="ECO:0000256" key="8">
    <source>
        <dbReference type="ARBA" id="ARBA00023136"/>
    </source>
</evidence>
<dbReference type="Pfam" id="PF26002">
    <property type="entry name" value="Beta-barrel_AprE"/>
    <property type="match status" value="1"/>
</dbReference>
<dbReference type="Pfam" id="PF25994">
    <property type="entry name" value="HH_AprE"/>
    <property type="match status" value="1"/>
</dbReference>
<dbReference type="GO" id="GO:0005886">
    <property type="term" value="C:plasma membrane"/>
    <property type="evidence" value="ECO:0007669"/>
    <property type="project" value="UniProtKB-SubCell"/>
</dbReference>
<dbReference type="InterPro" id="IPR058982">
    <property type="entry name" value="Beta-barrel_AprE"/>
</dbReference>
<accession>D4H1V2</accession>
<dbReference type="Gene3D" id="2.40.30.170">
    <property type="match status" value="1"/>
</dbReference>
<proteinExistence type="inferred from homology"/>
<dbReference type="AlphaFoldDB" id="D4H1V2"/>
<dbReference type="PaxDb" id="522772-Dacet_0123"/>
<evidence type="ECO:0000256" key="1">
    <source>
        <dbReference type="ARBA" id="ARBA00004377"/>
    </source>
</evidence>
<gene>
    <name evidence="13" type="ordered locus">Dacet_0123</name>
</gene>
<dbReference type="STRING" id="522772.Dacet_0123"/>
<evidence type="ECO:0000256" key="4">
    <source>
        <dbReference type="ARBA" id="ARBA00022475"/>
    </source>
</evidence>
<evidence type="ECO:0000256" key="10">
    <source>
        <dbReference type="SAM" id="Phobius"/>
    </source>
</evidence>
<organism evidence="13 14">
    <name type="scientific">Denitrovibrio acetiphilus (strain DSM 12809 / NBRC 114555 / N2460)</name>
    <dbReference type="NCBI Taxonomy" id="522772"/>
    <lineage>
        <taxon>Bacteria</taxon>
        <taxon>Pseudomonadati</taxon>
        <taxon>Deferribacterota</taxon>
        <taxon>Deferribacteres</taxon>
        <taxon>Deferribacterales</taxon>
        <taxon>Geovibrionaceae</taxon>
        <taxon>Denitrovibrio</taxon>
    </lineage>
</organism>
<sequence precursor="true">MTSNTNGSKKKSRVSSKDIAYMKSLNAAVLQKSPVKMSLVLYIIAFLTCASIIWANIAEVDEMTRGMGRVIPSRQIQIIQNLEGGIIEKINVQEGEHVKKGQVLVTIDDTGFGSSYNESRSKEDELRAKLSRLRAESEGSKFNPDPDVHKNFPELIDEERKLYKTNLERRDSEIATLKERTRQREIELQDARAKLKNLKASRELILREMRLTKPMFDRGLVSEVEYLQLQQKELENKTDIESLEKSLGSIQSQIIEAKSMIDETYAKYKSVAQEELNETLAELKRVSTTQVAMKDRVNRAQVRSPVDGTVNQLLVNTVGGVVKPGMDILEIVPDDDALLVEAKIKPSDIAFIYPGLRAVVKLTAYDFAIYGGLDGEVVHISADTIIDEKQEHYYLVRIKTDKSYLGDDEDKKDIMVGMTVMADIVTGKKTVMQYLMKPILRAKYNALRER</sequence>
<comment type="similarity">
    <text evidence="2">Belongs to the membrane fusion protein (MFP) (TC 8.A.1) family.</text>
</comment>
<evidence type="ECO:0000256" key="7">
    <source>
        <dbReference type="ARBA" id="ARBA00022989"/>
    </source>
</evidence>
<dbReference type="InParanoid" id="D4H1V2"/>
<dbReference type="OrthoDB" id="9810980at2"/>
<evidence type="ECO:0000256" key="3">
    <source>
        <dbReference type="ARBA" id="ARBA00022448"/>
    </source>
</evidence>
<dbReference type="GO" id="GO:0009306">
    <property type="term" value="P:protein secretion"/>
    <property type="evidence" value="ECO:0007669"/>
    <property type="project" value="InterPro"/>
</dbReference>
<evidence type="ECO:0000313" key="14">
    <source>
        <dbReference type="Proteomes" id="UP000002012"/>
    </source>
</evidence>
<dbReference type="PANTHER" id="PTHR30386:SF26">
    <property type="entry name" value="TRANSPORT PROTEIN COMB"/>
    <property type="match status" value="1"/>
</dbReference>
<dbReference type="NCBIfam" id="TIGR01843">
    <property type="entry name" value="type_I_hlyD"/>
    <property type="match status" value="1"/>
</dbReference>
<keyword evidence="6 10" id="KW-0812">Transmembrane</keyword>
<keyword evidence="9" id="KW-0175">Coiled coil</keyword>
<dbReference type="Proteomes" id="UP000002012">
    <property type="component" value="Chromosome"/>
</dbReference>
<feature type="domain" description="AprE-like long alpha-helical hairpin" evidence="11">
    <location>
        <begin position="114"/>
        <end position="295"/>
    </location>
</feature>